<dbReference type="Pfam" id="PF03485">
    <property type="entry name" value="Arg_tRNA_synt_N"/>
    <property type="match status" value="1"/>
</dbReference>
<dbReference type="NCBIfam" id="TIGR00456">
    <property type="entry name" value="argS"/>
    <property type="match status" value="1"/>
</dbReference>
<dbReference type="InterPro" id="IPR035684">
    <property type="entry name" value="ArgRS_core"/>
</dbReference>
<dbReference type="EMBL" id="MCGN01000013">
    <property type="protein sequence ID" value="ORY89899.1"/>
    <property type="molecule type" value="Genomic_DNA"/>
</dbReference>
<feature type="domain" description="DALR anticodon binding" evidence="11">
    <location>
        <begin position="483"/>
        <end position="598"/>
    </location>
</feature>
<dbReference type="Gene3D" id="3.40.50.620">
    <property type="entry name" value="HUPs"/>
    <property type="match status" value="1"/>
</dbReference>
<comment type="similarity">
    <text evidence="1 10">Belongs to the class-I aminoacyl-tRNA synthetase family.</text>
</comment>
<evidence type="ECO:0000256" key="6">
    <source>
        <dbReference type="ARBA" id="ARBA00022917"/>
    </source>
</evidence>
<dbReference type="AlphaFoldDB" id="A0A1X2GZC7"/>
<dbReference type="PROSITE" id="PS00178">
    <property type="entry name" value="AA_TRNA_LIGASE_I"/>
    <property type="match status" value="1"/>
</dbReference>
<comment type="caution">
    <text evidence="13">The sequence shown here is derived from an EMBL/GenBank/DDBJ whole genome shotgun (WGS) entry which is preliminary data.</text>
</comment>
<comment type="catalytic activity">
    <reaction evidence="9">
        <text>tRNA(Arg) + L-arginine + ATP = L-arginyl-tRNA(Arg) + AMP + diphosphate</text>
        <dbReference type="Rhea" id="RHEA:20301"/>
        <dbReference type="Rhea" id="RHEA-COMP:9658"/>
        <dbReference type="Rhea" id="RHEA-COMP:9673"/>
        <dbReference type="ChEBI" id="CHEBI:30616"/>
        <dbReference type="ChEBI" id="CHEBI:32682"/>
        <dbReference type="ChEBI" id="CHEBI:33019"/>
        <dbReference type="ChEBI" id="CHEBI:78442"/>
        <dbReference type="ChEBI" id="CHEBI:78513"/>
        <dbReference type="ChEBI" id="CHEBI:456215"/>
        <dbReference type="EC" id="6.1.1.19"/>
    </reaction>
</comment>
<evidence type="ECO:0000256" key="1">
    <source>
        <dbReference type="ARBA" id="ARBA00005594"/>
    </source>
</evidence>
<gene>
    <name evidence="13" type="ORF">BCR43DRAFT_499667</name>
</gene>
<keyword evidence="7 10" id="KW-0030">Aminoacyl-tRNA synthetase</keyword>
<evidence type="ECO:0000256" key="3">
    <source>
        <dbReference type="ARBA" id="ARBA00022598"/>
    </source>
</evidence>
<dbReference type="SMART" id="SM01016">
    <property type="entry name" value="Arg_tRNA_synt_N"/>
    <property type="match status" value="1"/>
</dbReference>
<dbReference type="InterPro" id="IPR009080">
    <property type="entry name" value="tRNAsynth_Ia_anticodon-bd"/>
</dbReference>
<dbReference type="OrthoDB" id="68056at2759"/>
<feature type="domain" description="Arginyl tRNA synthetase N-terminal" evidence="12">
    <location>
        <begin position="25"/>
        <end position="106"/>
    </location>
</feature>
<dbReference type="GO" id="GO:0004814">
    <property type="term" value="F:arginine-tRNA ligase activity"/>
    <property type="evidence" value="ECO:0007669"/>
    <property type="project" value="UniProtKB-EC"/>
</dbReference>
<accession>A0A1X2GZC7</accession>
<name>A0A1X2GZC7_SYNRA</name>
<keyword evidence="4 10" id="KW-0547">Nucleotide-binding</keyword>
<dbReference type="InterPro" id="IPR014729">
    <property type="entry name" value="Rossmann-like_a/b/a_fold"/>
</dbReference>
<evidence type="ECO:0000256" key="4">
    <source>
        <dbReference type="ARBA" id="ARBA00022741"/>
    </source>
</evidence>
<dbReference type="PANTHER" id="PTHR11956">
    <property type="entry name" value="ARGINYL-TRNA SYNTHETASE"/>
    <property type="match status" value="1"/>
</dbReference>
<dbReference type="Pfam" id="PF00750">
    <property type="entry name" value="tRNA-synt_1d"/>
    <property type="match status" value="1"/>
</dbReference>
<dbReference type="InterPro" id="IPR036695">
    <property type="entry name" value="Arg-tRNA-synth_N_sf"/>
</dbReference>
<evidence type="ECO:0000256" key="10">
    <source>
        <dbReference type="RuleBase" id="RU363038"/>
    </source>
</evidence>
<evidence type="ECO:0000256" key="7">
    <source>
        <dbReference type="ARBA" id="ARBA00023146"/>
    </source>
</evidence>
<dbReference type="Gene3D" id="1.10.730.10">
    <property type="entry name" value="Isoleucyl-tRNA Synthetase, Domain 1"/>
    <property type="match status" value="1"/>
</dbReference>
<evidence type="ECO:0000259" key="11">
    <source>
        <dbReference type="SMART" id="SM00836"/>
    </source>
</evidence>
<sequence length="598" mass="68512">MPKSKGTISKKIARPTAGTRFKFQKAITRQLSKIIEDCTEDELAKLLETPRQPDHGEFALPTGRVKALLRSMSYSGDLSQHLAKKFEPDTMIERITATGGFINFGVRQSEYIRQTLLQVYAERENYGWAHHKMKNKRVCIDFSSPNIAKPFHAGHLRSTLLGSFCQRIHQVMGYDVVASNYLGDWGKQFGFLAVGYEKYGDPVELEKNPTHHLYDVYVRINAEAKTDPSISDQANAFFQRMEEGDQEALALWQKFRQQSIQSYQSIYDRFGIHFDEYAGESQVRDRIPEVYRILEERQLLITDGDASFVDLTAYDLGKPVIRRQNGTSLYLTRDLAHLLSRDHDKMIYVVGESQAYYFRQLFQIYNLMFPDNTTECIHLGFGNVQGMSTRQGTAVFLEDILNTAQSKLLDVLNETPHKYNEIVGQGIVAKGEHIVGKRAAEYIADRLGISSVIIQDMAARRQKTYDFAWGRMTDPRGDTGVFLQYAHVRICGIERKANIRVTDQCKTERLQETEAFELAQLISLFPDIVQTAFDTLEPCTVVVYLFRLAHLISQTNYRLRVKDMDNDVAEARMLLFWAARTTLENGLRLVGIEPLERM</sequence>
<protein>
    <recommendedName>
        <fullName evidence="2">arginine--tRNA ligase</fullName>
        <ecNumber evidence="2">6.1.1.19</ecNumber>
    </recommendedName>
    <alternativeName>
        <fullName evidence="8">Arginyl-tRNA synthetase</fullName>
    </alternativeName>
</protein>
<dbReference type="STRING" id="13706.A0A1X2GZC7"/>
<dbReference type="PANTHER" id="PTHR11956:SF11">
    <property type="entry name" value="ARGININE--TRNA LIGASE, MITOCHONDRIAL-RELATED"/>
    <property type="match status" value="1"/>
</dbReference>
<evidence type="ECO:0000313" key="14">
    <source>
        <dbReference type="Proteomes" id="UP000242180"/>
    </source>
</evidence>
<reference evidence="13 14" key="1">
    <citation type="submission" date="2016-07" db="EMBL/GenBank/DDBJ databases">
        <title>Pervasive Adenine N6-methylation of Active Genes in Fungi.</title>
        <authorList>
            <consortium name="DOE Joint Genome Institute"/>
            <person name="Mondo S.J."/>
            <person name="Dannebaum R.O."/>
            <person name="Kuo R.C."/>
            <person name="Labutti K."/>
            <person name="Haridas S."/>
            <person name="Kuo A."/>
            <person name="Salamov A."/>
            <person name="Ahrendt S.R."/>
            <person name="Lipzen A."/>
            <person name="Sullivan W."/>
            <person name="Andreopoulos W.B."/>
            <person name="Clum A."/>
            <person name="Lindquist E."/>
            <person name="Daum C."/>
            <person name="Ramamoorthy G.K."/>
            <person name="Gryganskyi A."/>
            <person name="Culley D."/>
            <person name="Magnuson J.K."/>
            <person name="James T.Y."/>
            <person name="O'Malley M.A."/>
            <person name="Stajich J.E."/>
            <person name="Spatafora J.W."/>
            <person name="Visel A."/>
            <person name="Grigoriev I.V."/>
        </authorList>
    </citation>
    <scope>NUCLEOTIDE SEQUENCE [LARGE SCALE GENOMIC DNA]</scope>
    <source>
        <strain evidence="13 14">NRRL 2496</strain>
    </source>
</reference>
<dbReference type="Proteomes" id="UP000242180">
    <property type="component" value="Unassembled WGS sequence"/>
</dbReference>
<proteinExistence type="inferred from homology"/>
<dbReference type="Pfam" id="PF05746">
    <property type="entry name" value="DALR_1"/>
    <property type="match status" value="1"/>
</dbReference>
<dbReference type="SMART" id="SM00836">
    <property type="entry name" value="DALR_1"/>
    <property type="match status" value="1"/>
</dbReference>
<dbReference type="FunFam" id="1.10.730.10:FF:000006">
    <property type="entry name" value="Arginyl-tRNA synthetase 2, mitochondrial"/>
    <property type="match status" value="1"/>
</dbReference>
<organism evidence="13 14">
    <name type="scientific">Syncephalastrum racemosum</name>
    <name type="common">Filamentous fungus</name>
    <dbReference type="NCBI Taxonomy" id="13706"/>
    <lineage>
        <taxon>Eukaryota</taxon>
        <taxon>Fungi</taxon>
        <taxon>Fungi incertae sedis</taxon>
        <taxon>Mucoromycota</taxon>
        <taxon>Mucoromycotina</taxon>
        <taxon>Mucoromycetes</taxon>
        <taxon>Mucorales</taxon>
        <taxon>Syncephalastraceae</taxon>
        <taxon>Syncephalastrum</taxon>
    </lineage>
</organism>
<dbReference type="GO" id="GO:0032543">
    <property type="term" value="P:mitochondrial translation"/>
    <property type="evidence" value="ECO:0007669"/>
    <property type="project" value="TreeGrafter"/>
</dbReference>
<evidence type="ECO:0000256" key="9">
    <source>
        <dbReference type="ARBA" id="ARBA00049339"/>
    </source>
</evidence>
<dbReference type="SUPFAM" id="SSF52374">
    <property type="entry name" value="Nucleotidylyl transferase"/>
    <property type="match status" value="1"/>
</dbReference>
<dbReference type="InterPro" id="IPR008909">
    <property type="entry name" value="DALR_anticod-bd"/>
</dbReference>
<evidence type="ECO:0000256" key="5">
    <source>
        <dbReference type="ARBA" id="ARBA00022840"/>
    </source>
</evidence>
<keyword evidence="3 10" id="KW-0436">Ligase</keyword>
<dbReference type="InterPro" id="IPR001278">
    <property type="entry name" value="Arg-tRNA-ligase"/>
</dbReference>
<dbReference type="InterPro" id="IPR001412">
    <property type="entry name" value="aa-tRNA-synth_I_CS"/>
</dbReference>
<evidence type="ECO:0000259" key="12">
    <source>
        <dbReference type="SMART" id="SM01016"/>
    </source>
</evidence>
<dbReference type="PRINTS" id="PR01038">
    <property type="entry name" value="TRNASYNTHARG"/>
</dbReference>
<keyword evidence="5 10" id="KW-0067">ATP-binding</keyword>
<keyword evidence="6 10" id="KW-0648">Protein biosynthesis</keyword>
<dbReference type="GO" id="GO:0005739">
    <property type="term" value="C:mitochondrion"/>
    <property type="evidence" value="ECO:0007669"/>
    <property type="project" value="TreeGrafter"/>
</dbReference>
<dbReference type="Gene3D" id="3.30.1360.70">
    <property type="entry name" value="Arginyl tRNA synthetase N-terminal domain"/>
    <property type="match status" value="1"/>
</dbReference>
<dbReference type="EC" id="6.1.1.19" evidence="2"/>
<dbReference type="SUPFAM" id="SSF47323">
    <property type="entry name" value="Anticodon-binding domain of a subclass of class I aminoacyl-tRNA synthetases"/>
    <property type="match status" value="1"/>
</dbReference>
<dbReference type="SUPFAM" id="SSF55190">
    <property type="entry name" value="Arginyl-tRNA synthetase (ArgRS), N-terminal 'additional' domain"/>
    <property type="match status" value="1"/>
</dbReference>
<keyword evidence="14" id="KW-1185">Reference proteome</keyword>
<dbReference type="InParanoid" id="A0A1X2GZC7"/>
<dbReference type="InterPro" id="IPR005148">
    <property type="entry name" value="Arg-tRNA-synth_N"/>
</dbReference>
<evidence type="ECO:0000256" key="2">
    <source>
        <dbReference type="ARBA" id="ARBA00012837"/>
    </source>
</evidence>
<dbReference type="GO" id="GO:0006420">
    <property type="term" value="P:arginyl-tRNA aminoacylation"/>
    <property type="evidence" value="ECO:0007669"/>
    <property type="project" value="InterPro"/>
</dbReference>
<dbReference type="FunFam" id="3.40.50.620:FF:000058">
    <property type="entry name" value="Mitochondrial arginyl-tRNA synthetase"/>
    <property type="match status" value="1"/>
</dbReference>
<dbReference type="GO" id="GO:0005524">
    <property type="term" value="F:ATP binding"/>
    <property type="evidence" value="ECO:0007669"/>
    <property type="project" value="UniProtKB-KW"/>
</dbReference>
<evidence type="ECO:0000256" key="8">
    <source>
        <dbReference type="ARBA" id="ARBA00033033"/>
    </source>
</evidence>
<evidence type="ECO:0000313" key="13">
    <source>
        <dbReference type="EMBL" id="ORY89899.1"/>
    </source>
</evidence>
<dbReference type="CDD" id="cd07956">
    <property type="entry name" value="Anticodon_Ia_Arg"/>
    <property type="match status" value="1"/>
</dbReference>